<keyword evidence="2 6" id="KW-0812">Transmembrane</keyword>
<evidence type="ECO:0000259" key="7">
    <source>
        <dbReference type="PROSITE" id="PS50850"/>
    </source>
</evidence>
<dbReference type="GO" id="GO:0016020">
    <property type="term" value="C:membrane"/>
    <property type="evidence" value="ECO:0007669"/>
    <property type="project" value="UniProtKB-SubCell"/>
</dbReference>
<feature type="transmembrane region" description="Helical" evidence="6">
    <location>
        <begin position="426"/>
        <end position="445"/>
    </location>
</feature>
<accession>A0A9W9NJA9</accession>
<feature type="transmembrane region" description="Helical" evidence="6">
    <location>
        <begin position="188"/>
        <end position="208"/>
    </location>
</feature>
<keyword evidence="9" id="KW-1185">Reference proteome</keyword>
<dbReference type="PROSITE" id="PS50850">
    <property type="entry name" value="MFS"/>
    <property type="match status" value="1"/>
</dbReference>
<gene>
    <name evidence="8" type="ORF">N7468_008857</name>
</gene>
<dbReference type="InterPro" id="IPR020846">
    <property type="entry name" value="MFS_dom"/>
</dbReference>
<dbReference type="EMBL" id="JAPQKS010000007">
    <property type="protein sequence ID" value="KAJ5219653.1"/>
    <property type="molecule type" value="Genomic_DNA"/>
</dbReference>
<evidence type="ECO:0000256" key="1">
    <source>
        <dbReference type="ARBA" id="ARBA00004141"/>
    </source>
</evidence>
<evidence type="ECO:0000313" key="9">
    <source>
        <dbReference type="Proteomes" id="UP001150941"/>
    </source>
</evidence>
<dbReference type="InterPro" id="IPR011701">
    <property type="entry name" value="MFS"/>
</dbReference>
<dbReference type="FunFam" id="1.20.1250.20:FF:000011">
    <property type="entry name" value="MFS multidrug transporter, putative"/>
    <property type="match status" value="1"/>
</dbReference>
<dbReference type="Gene3D" id="1.20.1250.20">
    <property type="entry name" value="MFS general substrate transporter like domains"/>
    <property type="match status" value="1"/>
</dbReference>
<feature type="transmembrane region" description="Helical" evidence="6">
    <location>
        <begin position="466"/>
        <end position="486"/>
    </location>
</feature>
<feature type="region of interest" description="Disordered" evidence="5">
    <location>
        <begin position="1"/>
        <end position="60"/>
    </location>
</feature>
<feature type="domain" description="Major facilitator superfamily (MFS) profile" evidence="7">
    <location>
        <begin position="153"/>
        <end position="587"/>
    </location>
</feature>
<name>A0A9W9NJA9_9EURO</name>
<feature type="transmembrane region" description="Helical" evidence="6">
    <location>
        <begin position="563"/>
        <end position="582"/>
    </location>
</feature>
<dbReference type="OrthoDB" id="6770063at2759"/>
<evidence type="ECO:0000256" key="6">
    <source>
        <dbReference type="SAM" id="Phobius"/>
    </source>
</evidence>
<feature type="compositionally biased region" description="Low complexity" evidence="5">
    <location>
        <begin position="12"/>
        <end position="28"/>
    </location>
</feature>
<feature type="transmembrane region" description="Helical" evidence="6">
    <location>
        <begin position="151"/>
        <end position="176"/>
    </location>
</feature>
<dbReference type="SUPFAM" id="SSF103473">
    <property type="entry name" value="MFS general substrate transporter"/>
    <property type="match status" value="1"/>
</dbReference>
<organism evidence="8 9">
    <name type="scientific">Penicillium chermesinum</name>
    <dbReference type="NCBI Taxonomy" id="63820"/>
    <lineage>
        <taxon>Eukaryota</taxon>
        <taxon>Fungi</taxon>
        <taxon>Dikarya</taxon>
        <taxon>Ascomycota</taxon>
        <taxon>Pezizomycotina</taxon>
        <taxon>Eurotiomycetes</taxon>
        <taxon>Eurotiomycetidae</taxon>
        <taxon>Eurotiales</taxon>
        <taxon>Aspergillaceae</taxon>
        <taxon>Penicillium</taxon>
    </lineage>
</organism>
<feature type="transmembrane region" description="Helical" evidence="6">
    <location>
        <begin position="279"/>
        <end position="300"/>
    </location>
</feature>
<comment type="caution">
    <text evidence="8">The sequence shown here is derived from an EMBL/GenBank/DDBJ whole genome shotgun (WGS) entry which is preliminary data.</text>
</comment>
<dbReference type="GeneID" id="83205456"/>
<evidence type="ECO:0000256" key="2">
    <source>
        <dbReference type="ARBA" id="ARBA00022692"/>
    </source>
</evidence>
<reference evidence="8" key="2">
    <citation type="journal article" date="2023" name="IMA Fungus">
        <title>Comparative genomic study of the Penicillium genus elucidates a diverse pangenome and 15 lateral gene transfer events.</title>
        <authorList>
            <person name="Petersen C."/>
            <person name="Sorensen T."/>
            <person name="Nielsen M.R."/>
            <person name="Sondergaard T.E."/>
            <person name="Sorensen J.L."/>
            <person name="Fitzpatrick D.A."/>
            <person name="Frisvad J.C."/>
            <person name="Nielsen K.L."/>
        </authorList>
    </citation>
    <scope>NUCLEOTIDE SEQUENCE</scope>
    <source>
        <strain evidence="8">IBT 19713</strain>
    </source>
</reference>
<dbReference type="PANTHER" id="PTHR23502:SF60">
    <property type="entry name" value="MAJOR FACILITATOR SUPERFAMILY (MFS) PROFILE DOMAIN-CONTAINING PROTEIN-RELATED"/>
    <property type="match status" value="1"/>
</dbReference>
<feature type="transmembrane region" description="Helical" evidence="6">
    <location>
        <begin position="220"/>
        <end position="239"/>
    </location>
</feature>
<feature type="transmembrane region" description="Helical" evidence="6">
    <location>
        <begin position="531"/>
        <end position="551"/>
    </location>
</feature>
<sequence>MSGRKQEKELDSTSIKSLASTSSDSADIPAAIPRPRNLSDPYKGQERRSGVNSNPITPLDRFSGSYLDDAASYYDPDDDYALSVQRTATIQEETDAAGPRSVDLEKGPTIDQVLERSSTVRSTLRDASKFVTWDGPDDPENPKNWPLKWKWAATVSVSLFTFISPVSSSMVAPALVNIAEDLHITQEFTLQLTLSMFILAYAVGPLFIGPLSEVYGRMVVLQLSNLIFLAFNIGCAFSQTTTQLLVCRFFAGLGGSASLAVGGGVLADCFRPEERGKSVSMYSLAPLLGPAVGPIAGGFIAERTTWRWVFYATSIADACIQVIGLFFLRESYAPVILAARAARLRKETGDETYYTEADLAKKSLSQTADQALLRPFRLILTQPIVQVMALFMAYIYGTMYLVLSSFPTLWTSPKYYNESPGIGSLNYLSLALGLWTGTQVTAPLNDRVYRALMARNNGVGRPEFRLPLMVITALCMPVGFFIYGWTAEAHCHWIAPNIGAFIMSIGLVVGFQCIQTYVIDTYTRYAASAQAAVAFLRSIAGFGFPLFAPYMYNALAYGWGNSVLAFVAIALGIPTPIFLWFYGERLRKRTTYAAG</sequence>
<feature type="transmembrane region" description="Helical" evidence="6">
    <location>
        <begin position="384"/>
        <end position="406"/>
    </location>
</feature>
<feature type="transmembrane region" description="Helical" evidence="6">
    <location>
        <begin position="306"/>
        <end position="328"/>
    </location>
</feature>
<feature type="compositionally biased region" description="Basic and acidic residues" evidence="5">
    <location>
        <begin position="1"/>
        <end position="11"/>
    </location>
</feature>
<dbReference type="CDD" id="cd17323">
    <property type="entry name" value="MFS_Tpo1_MDR_like"/>
    <property type="match status" value="1"/>
</dbReference>
<protein>
    <submittedName>
        <fullName evidence="8">MFS multidrug transporter</fullName>
    </submittedName>
</protein>
<feature type="transmembrane region" description="Helical" evidence="6">
    <location>
        <begin position="245"/>
        <end position="267"/>
    </location>
</feature>
<keyword evidence="4 6" id="KW-0472">Membrane</keyword>
<comment type="subcellular location">
    <subcellularLocation>
        <location evidence="1">Membrane</location>
        <topology evidence="1">Multi-pass membrane protein</topology>
    </subcellularLocation>
</comment>
<dbReference type="Pfam" id="PF07690">
    <property type="entry name" value="MFS_1"/>
    <property type="match status" value="1"/>
</dbReference>
<evidence type="ECO:0000256" key="5">
    <source>
        <dbReference type="SAM" id="MobiDB-lite"/>
    </source>
</evidence>
<dbReference type="Proteomes" id="UP001150941">
    <property type="component" value="Unassembled WGS sequence"/>
</dbReference>
<dbReference type="PANTHER" id="PTHR23502">
    <property type="entry name" value="MAJOR FACILITATOR SUPERFAMILY"/>
    <property type="match status" value="1"/>
</dbReference>
<proteinExistence type="predicted"/>
<dbReference type="AlphaFoldDB" id="A0A9W9NJA9"/>
<dbReference type="GO" id="GO:0022857">
    <property type="term" value="F:transmembrane transporter activity"/>
    <property type="evidence" value="ECO:0007669"/>
    <property type="project" value="InterPro"/>
</dbReference>
<feature type="transmembrane region" description="Helical" evidence="6">
    <location>
        <begin position="498"/>
        <end position="519"/>
    </location>
</feature>
<keyword evidence="3 6" id="KW-1133">Transmembrane helix</keyword>
<evidence type="ECO:0000256" key="3">
    <source>
        <dbReference type="ARBA" id="ARBA00022989"/>
    </source>
</evidence>
<reference evidence="8" key="1">
    <citation type="submission" date="2022-11" db="EMBL/GenBank/DDBJ databases">
        <authorList>
            <person name="Petersen C."/>
        </authorList>
    </citation>
    <scope>NUCLEOTIDE SEQUENCE</scope>
    <source>
        <strain evidence="8">IBT 19713</strain>
    </source>
</reference>
<dbReference type="InterPro" id="IPR036259">
    <property type="entry name" value="MFS_trans_sf"/>
</dbReference>
<evidence type="ECO:0000313" key="8">
    <source>
        <dbReference type="EMBL" id="KAJ5219653.1"/>
    </source>
</evidence>
<evidence type="ECO:0000256" key="4">
    <source>
        <dbReference type="ARBA" id="ARBA00023136"/>
    </source>
</evidence>
<dbReference type="RefSeq" id="XP_058326483.1">
    <property type="nucleotide sequence ID" value="XM_058478153.1"/>
</dbReference>